<evidence type="ECO:0000313" key="2">
    <source>
        <dbReference type="Proteomes" id="UP000053392"/>
    </source>
</evidence>
<protein>
    <submittedName>
        <fullName evidence="1">Uncharacterized protein</fullName>
    </submittedName>
</protein>
<dbReference type="EMBL" id="KN847908">
    <property type="protein sequence ID" value="KIR39022.1"/>
    <property type="molecule type" value="Genomic_DNA"/>
</dbReference>
<sequence length="55" mass="6403">MGNGGEHVRIQLWPVRPVHFSTLVSMVWLALLHDKDSCADWNGVFLSLAYRLYRF</sequence>
<keyword evidence="2" id="KW-1185">Reference proteome</keyword>
<dbReference type="HOGENOM" id="CLU_3032277_0_0_1"/>
<proteinExistence type="predicted"/>
<name>A0A0D0T0A0_9TREE</name>
<dbReference type="AlphaFoldDB" id="A0A0D0T0A0"/>
<evidence type="ECO:0000313" key="1">
    <source>
        <dbReference type="EMBL" id="KIR39022.1"/>
    </source>
</evidence>
<organism evidence="1 2">
    <name type="scientific">Cryptococcus deuterogattii Ram5</name>
    <dbReference type="NCBI Taxonomy" id="1296110"/>
    <lineage>
        <taxon>Eukaryota</taxon>
        <taxon>Fungi</taxon>
        <taxon>Dikarya</taxon>
        <taxon>Basidiomycota</taxon>
        <taxon>Agaricomycotina</taxon>
        <taxon>Tremellomycetes</taxon>
        <taxon>Tremellales</taxon>
        <taxon>Cryptococcaceae</taxon>
        <taxon>Cryptococcus</taxon>
        <taxon>Cryptococcus gattii species complex</taxon>
    </lineage>
</organism>
<dbReference type="Proteomes" id="UP000053392">
    <property type="component" value="Unassembled WGS sequence"/>
</dbReference>
<gene>
    <name evidence="1" type="ORF">I313_05171</name>
</gene>
<reference evidence="1 2" key="1">
    <citation type="submission" date="2015-01" db="EMBL/GenBank/DDBJ databases">
        <title>The Genome Sequence of Cryptococcus gattii Ram5.</title>
        <authorList>
            <consortium name="The Broad Institute Genomics Platform"/>
            <person name="Cuomo C."/>
            <person name="Litvintseva A."/>
            <person name="Chen Y."/>
            <person name="Heitman J."/>
            <person name="Sun S."/>
            <person name="Springer D."/>
            <person name="Dromer F."/>
            <person name="Young S."/>
            <person name="Zeng Q."/>
            <person name="Gargeya S."/>
            <person name="Abouelleil A."/>
            <person name="Alvarado L."/>
            <person name="Chapman S.B."/>
            <person name="Gainer-Dewar J."/>
            <person name="Goldberg J."/>
            <person name="Griggs A."/>
            <person name="Gujja S."/>
            <person name="Hansen M."/>
            <person name="Howarth C."/>
            <person name="Imamovic A."/>
            <person name="Larimer J."/>
            <person name="Murphy C."/>
            <person name="Naylor J."/>
            <person name="Pearson M."/>
            <person name="Priest M."/>
            <person name="Roberts A."/>
            <person name="Saif S."/>
            <person name="Shea T."/>
            <person name="Sykes S."/>
            <person name="Wortman J."/>
            <person name="Nusbaum C."/>
            <person name="Birren B."/>
        </authorList>
    </citation>
    <scope>NUCLEOTIDE SEQUENCE [LARGE SCALE GENOMIC DNA]</scope>
    <source>
        <strain evidence="1 2">Ram5</strain>
    </source>
</reference>
<accession>A0A0D0T0A0</accession>